<evidence type="ECO:0000313" key="6">
    <source>
        <dbReference type="EMBL" id="AIQ57545.1"/>
    </source>
</evidence>
<accession>A0A089LBR9</accession>
<proteinExistence type="predicted"/>
<keyword evidence="4 5" id="KW-0472">Membrane</keyword>
<evidence type="ECO:0008006" key="8">
    <source>
        <dbReference type="Google" id="ProtNLM"/>
    </source>
</evidence>
<name>A0A089LBR9_PAEBO</name>
<dbReference type="HOGENOM" id="CLU_128738_2_0_9"/>
<feature type="transmembrane region" description="Helical" evidence="5">
    <location>
        <begin position="130"/>
        <end position="147"/>
    </location>
</feature>
<dbReference type="AlphaFoldDB" id="A0A089LBR9"/>
<dbReference type="OrthoDB" id="129693at2"/>
<dbReference type="Pfam" id="PF13564">
    <property type="entry name" value="DoxX_2"/>
    <property type="match status" value="1"/>
</dbReference>
<reference evidence="6" key="1">
    <citation type="submission" date="2014-08" db="EMBL/GenBank/DDBJ databases">
        <title>Comparative genomics of the Paenibacillus odorifer group.</title>
        <authorList>
            <person name="den Bakker H.C."/>
            <person name="Tsai Y.-C.Y.-C."/>
            <person name="Martin N."/>
            <person name="Korlach J."/>
            <person name="Wiedmann M."/>
        </authorList>
    </citation>
    <scope>NUCLEOTIDE SEQUENCE [LARGE SCALE GENOMIC DNA]</scope>
    <source>
        <strain evidence="6">DSM 13188</strain>
    </source>
</reference>
<dbReference type="KEGG" id="pbd:PBOR_11830"/>
<evidence type="ECO:0000256" key="4">
    <source>
        <dbReference type="ARBA" id="ARBA00023136"/>
    </source>
</evidence>
<dbReference type="RefSeq" id="WP_042211764.1">
    <property type="nucleotide sequence ID" value="NZ_CP009285.1"/>
</dbReference>
<keyword evidence="2 5" id="KW-0812">Transmembrane</keyword>
<evidence type="ECO:0000256" key="1">
    <source>
        <dbReference type="ARBA" id="ARBA00004141"/>
    </source>
</evidence>
<evidence type="ECO:0000256" key="5">
    <source>
        <dbReference type="SAM" id="Phobius"/>
    </source>
</evidence>
<dbReference type="Proteomes" id="UP000029518">
    <property type="component" value="Chromosome"/>
</dbReference>
<sequence length="148" mass="16321">MIPFIALILSFLLFRVVGLLGVTYWNDWHTSIQWAVSIMLLLGASAHWGRRRSDLVRMVPPAFPQKEWMVTVTGILEIAGAIGILLPAFSPIASVCLVLLLIAMLPANIYAARNKLTIGGKPVPKMPVRIGLQLVFITAVLFASPLFW</sequence>
<dbReference type="EMBL" id="CP009285">
    <property type="protein sequence ID" value="AIQ57545.1"/>
    <property type="molecule type" value="Genomic_DNA"/>
</dbReference>
<dbReference type="PANTHER" id="PTHR36974">
    <property type="entry name" value="MEMBRANE PROTEIN-RELATED"/>
    <property type="match status" value="1"/>
</dbReference>
<organism evidence="6 7">
    <name type="scientific">Paenibacillus borealis</name>
    <dbReference type="NCBI Taxonomy" id="160799"/>
    <lineage>
        <taxon>Bacteria</taxon>
        <taxon>Bacillati</taxon>
        <taxon>Bacillota</taxon>
        <taxon>Bacilli</taxon>
        <taxon>Bacillales</taxon>
        <taxon>Paenibacillaceae</taxon>
        <taxon>Paenibacillus</taxon>
    </lineage>
</organism>
<keyword evidence="3 5" id="KW-1133">Transmembrane helix</keyword>
<dbReference type="GO" id="GO:0016020">
    <property type="term" value="C:membrane"/>
    <property type="evidence" value="ECO:0007669"/>
    <property type="project" value="UniProtKB-SubCell"/>
</dbReference>
<gene>
    <name evidence="6" type="ORF">PBOR_11830</name>
</gene>
<feature type="transmembrane region" description="Helical" evidence="5">
    <location>
        <begin position="92"/>
        <end position="110"/>
    </location>
</feature>
<dbReference type="PANTHER" id="PTHR36974:SF1">
    <property type="entry name" value="DOXX FAMILY MEMBRANE PROTEIN"/>
    <property type="match status" value="1"/>
</dbReference>
<evidence type="ECO:0000256" key="2">
    <source>
        <dbReference type="ARBA" id="ARBA00022692"/>
    </source>
</evidence>
<keyword evidence="7" id="KW-1185">Reference proteome</keyword>
<feature type="transmembrane region" description="Helical" evidence="5">
    <location>
        <begin position="68"/>
        <end position="86"/>
    </location>
</feature>
<evidence type="ECO:0000256" key="3">
    <source>
        <dbReference type="ARBA" id="ARBA00022989"/>
    </source>
</evidence>
<protein>
    <recommendedName>
        <fullName evidence="8">DoxX family protein</fullName>
    </recommendedName>
</protein>
<evidence type="ECO:0000313" key="7">
    <source>
        <dbReference type="Proteomes" id="UP000029518"/>
    </source>
</evidence>
<dbReference type="InterPro" id="IPR032808">
    <property type="entry name" value="DoxX"/>
</dbReference>
<comment type="subcellular location">
    <subcellularLocation>
        <location evidence="1">Membrane</location>
        <topology evidence="1">Multi-pass membrane protein</topology>
    </subcellularLocation>
</comment>
<feature type="transmembrane region" description="Helical" evidence="5">
    <location>
        <begin position="31"/>
        <end position="48"/>
    </location>
</feature>